<evidence type="ECO:0000313" key="3">
    <source>
        <dbReference type="Proteomes" id="UP001501459"/>
    </source>
</evidence>
<dbReference type="Pfam" id="PF14542">
    <property type="entry name" value="Acetyltransf_CG"/>
    <property type="match status" value="1"/>
</dbReference>
<evidence type="ECO:0000313" key="2">
    <source>
        <dbReference type="EMBL" id="GAA0441471.1"/>
    </source>
</evidence>
<dbReference type="Gene3D" id="3.40.630.30">
    <property type="match status" value="1"/>
</dbReference>
<dbReference type="SUPFAM" id="SSF55729">
    <property type="entry name" value="Acyl-CoA N-acyltransferases (Nat)"/>
    <property type="match status" value="1"/>
</dbReference>
<dbReference type="PROSITE" id="PS51729">
    <property type="entry name" value="GNAT_YJDJ"/>
    <property type="match status" value="1"/>
</dbReference>
<evidence type="ECO:0000259" key="1">
    <source>
        <dbReference type="PROSITE" id="PS51729"/>
    </source>
</evidence>
<name>A0ABN0ZAH2_9BACI</name>
<proteinExistence type="predicted"/>
<dbReference type="PANTHER" id="PTHR31435:SF10">
    <property type="entry name" value="BSR4717 PROTEIN"/>
    <property type="match status" value="1"/>
</dbReference>
<keyword evidence="3" id="KW-1185">Reference proteome</keyword>
<gene>
    <name evidence="2" type="ORF">GCM10008983_18290</name>
</gene>
<comment type="caution">
    <text evidence="2">The sequence shown here is derived from an EMBL/GenBank/DDBJ whole genome shotgun (WGS) entry which is preliminary data.</text>
</comment>
<dbReference type="CDD" id="cd04301">
    <property type="entry name" value="NAT_SF"/>
    <property type="match status" value="1"/>
</dbReference>
<dbReference type="InterPro" id="IPR031165">
    <property type="entry name" value="GNAT_YJDJ"/>
</dbReference>
<protein>
    <submittedName>
        <fullName evidence="2">GNAT family N-acetyltransferase</fullName>
    </submittedName>
</protein>
<feature type="domain" description="N-acetyltransferase" evidence="1">
    <location>
        <begin position="2"/>
        <end position="90"/>
    </location>
</feature>
<dbReference type="EMBL" id="BAAADM010000046">
    <property type="protein sequence ID" value="GAA0441471.1"/>
    <property type="molecule type" value="Genomic_DNA"/>
</dbReference>
<reference evidence="2 3" key="1">
    <citation type="journal article" date="2019" name="Int. J. Syst. Evol. Microbiol.">
        <title>The Global Catalogue of Microorganisms (GCM) 10K type strain sequencing project: providing services to taxonomists for standard genome sequencing and annotation.</title>
        <authorList>
            <consortium name="The Broad Institute Genomics Platform"/>
            <consortium name="The Broad Institute Genome Sequencing Center for Infectious Disease"/>
            <person name="Wu L."/>
            <person name="Ma J."/>
        </authorList>
    </citation>
    <scope>NUCLEOTIDE SEQUENCE [LARGE SCALE GENOMIC DNA]</scope>
    <source>
        <strain evidence="2 3">JCM 12149</strain>
    </source>
</reference>
<dbReference type="InterPro" id="IPR045057">
    <property type="entry name" value="Gcn5-rel_NAT"/>
</dbReference>
<dbReference type="PANTHER" id="PTHR31435">
    <property type="entry name" value="PROTEIN NATD1"/>
    <property type="match status" value="1"/>
</dbReference>
<accession>A0ABN0ZAH2</accession>
<dbReference type="InterPro" id="IPR016181">
    <property type="entry name" value="Acyl_CoA_acyltransferase"/>
</dbReference>
<organism evidence="2 3">
    <name type="scientific">Lentibacillus halophilus</name>
    <dbReference type="NCBI Taxonomy" id="295065"/>
    <lineage>
        <taxon>Bacteria</taxon>
        <taxon>Bacillati</taxon>
        <taxon>Bacillota</taxon>
        <taxon>Bacilli</taxon>
        <taxon>Bacillales</taxon>
        <taxon>Bacillaceae</taxon>
        <taxon>Lentibacillus</taxon>
    </lineage>
</organism>
<sequence length="91" mass="10207">MEIKKGDGKFYIGDNEQNPTAEITFKPIGDDKLDVDHTYVAEELRGEGIAGKLTEKMVSHARDEGKTIKPTCPYVADKMEQTPEYQDMLAD</sequence>
<dbReference type="Proteomes" id="UP001501459">
    <property type="component" value="Unassembled WGS sequence"/>
</dbReference>